<organism evidence="2 3">
    <name type="scientific">Riccia fluitans</name>
    <dbReference type="NCBI Taxonomy" id="41844"/>
    <lineage>
        <taxon>Eukaryota</taxon>
        <taxon>Viridiplantae</taxon>
        <taxon>Streptophyta</taxon>
        <taxon>Embryophyta</taxon>
        <taxon>Marchantiophyta</taxon>
        <taxon>Marchantiopsida</taxon>
        <taxon>Marchantiidae</taxon>
        <taxon>Marchantiales</taxon>
        <taxon>Ricciaceae</taxon>
        <taxon>Riccia</taxon>
    </lineage>
</organism>
<dbReference type="SMART" id="SM00612">
    <property type="entry name" value="Kelch"/>
    <property type="match status" value="2"/>
</dbReference>
<dbReference type="InterPro" id="IPR044595">
    <property type="entry name" value="KMD1-4"/>
</dbReference>
<evidence type="ECO:0000256" key="1">
    <source>
        <dbReference type="SAM" id="MobiDB-lite"/>
    </source>
</evidence>
<feature type="compositionally biased region" description="Low complexity" evidence="1">
    <location>
        <begin position="55"/>
        <end position="66"/>
    </location>
</feature>
<dbReference type="Proteomes" id="UP001605036">
    <property type="component" value="Unassembled WGS sequence"/>
</dbReference>
<accession>A0ABD1XSQ3</accession>
<dbReference type="PANTHER" id="PTHR46407">
    <property type="entry name" value="OS02G0208700 PROTEIN"/>
    <property type="match status" value="1"/>
</dbReference>
<dbReference type="InterPro" id="IPR006652">
    <property type="entry name" value="Kelch_1"/>
</dbReference>
<feature type="region of interest" description="Disordered" evidence="1">
    <location>
        <begin position="1"/>
        <end position="69"/>
    </location>
</feature>
<gene>
    <name evidence="2" type="ORF">R1flu_023682</name>
</gene>
<proteinExistence type="predicted"/>
<dbReference type="SUPFAM" id="SSF117281">
    <property type="entry name" value="Kelch motif"/>
    <property type="match status" value="1"/>
</dbReference>
<sequence length="449" mass="51690">MRRSKSGWHSNFYSSSKEFSTHQRGRKQEDKGVDSSSSRGPKERSASVGRDETRSAAASSSSSGFRESSRLENVIDELRQLRQRIQSLEKKVADQRHTMLQLERSNSAMTQDVSEIVRKVERAYADATRLRNYPCTIQQNHHRTSVSTNTRYPSSFCCNSSSRYSPLMPREPDFDSTGCTIREEEDSSTLFPGLSVEITINRILTLLPWFRLYLLSTLNRSWQNAFRSRQVYDARVKSGSTQTLIVLSHPSLVSLLQKSYDDNKMALSLYDWTRNTWHNLPSPTDGVAKTWRLRHFEIVFLDRQLYVLGGFFKEKSGEVLHKGDEVHVLDLGACESTWKRCASMSVVRESFGCAAYEGKIFVFGGLESQVNKYDSKYSCEREIWTNSEVFDPLKNEWSSIEPMPLGRIYHSVVDFRGELYMYGGNARPKDWSYYDGSVDMKDSNFYRCL</sequence>
<dbReference type="Gene3D" id="2.120.10.80">
    <property type="entry name" value="Kelch-type beta propeller"/>
    <property type="match status" value="1"/>
</dbReference>
<reference evidence="2 3" key="1">
    <citation type="submission" date="2024-09" db="EMBL/GenBank/DDBJ databases">
        <title>Chromosome-scale assembly of Riccia fluitans.</title>
        <authorList>
            <person name="Paukszto L."/>
            <person name="Sawicki J."/>
            <person name="Karawczyk K."/>
            <person name="Piernik-Szablinska J."/>
            <person name="Szczecinska M."/>
            <person name="Mazdziarz M."/>
        </authorList>
    </citation>
    <scope>NUCLEOTIDE SEQUENCE [LARGE SCALE GENOMIC DNA]</scope>
    <source>
        <strain evidence="2">Rf_01</strain>
        <tissue evidence="2">Aerial parts of the thallus</tissue>
    </source>
</reference>
<name>A0ABD1XSQ3_9MARC</name>
<feature type="compositionally biased region" description="Polar residues" evidence="1">
    <location>
        <begin position="7"/>
        <end position="18"/>
    </location>
</feature>
<dbReference type="InterPro" id="IPR015915">
    <property type="entry name" value="Kelch-typ_b-propeller"/>
</dbReference>
<evidence type="ECO:0000313" key="3">
    <source>
        <dbReference type="Proteomes" id="UP001605036"/>
    </source>
</evidence>
<protein>
    <submittedName>
        <fullName evidence="2">Uncharacterized protein</fullName>
    </submittedName>
</protein>
<feature type="compositionally biased region" description="Basic and acidic residues" evidence="1">
    <location>
        <begin position="40"/>
        <end position="54"/>
    </location>
</feature>
<comment type="caution">
    <text evidence="2">The sequence shown here is derived from an EMBL/GenBank/DDBJ whole genome shotgun (WGS) entry which is preliminary data.</text>
</comment>
<keyword evidence="3" id="KW-1185">Reference proteome</keyword>
<dbReference type="PANTHER" id="PTHR46407:SF3">
    <property type="entry name" value="OS02G0208700 PROTEIN"/>
    <property type="match status" value="1"/>
</dbReference>
<dbReference type="EMBL" id="JBHFFA010000007">
    <property type="protein sequence ID" value="KAL2611990.1"/>
    <property type="molecule type" value="Genomic_DNA"/>
</dbReference>
<dbReference type="AlphaFoldDB" id="A0ABD1XSQ3"/>
<evidence type="ECO:0000313" key="2">
    <source>
        <dbReference type="EMBL" id="KAL2611990.1"/>
    </source>
</evidence>